<dbReference type="Proteomes" id="UP000198403">
    <property type="component" value="Unassembled WGS sequence"/>
</dbReference>
<sequence length="118" mass="12780">MKQMTPSPLSGWASKTFHVAHRQKYTYRLLSTYSARPLPGSRKAVKGGVAHWAVFGAPSSMNPPEPFARSRYGGLPRTTTPGSSAFILLAWRRETAMGSRVAARRACSANGLSRVSAT</sequence>
<dbReference type="EMBL" id="FZNO01000029">
    <property type="protein sequence ID" value="SNR83228.1"/>
    <property type="molecule type" value="Genomic_DNA"/>
</dbReference>
<name>A0A238ZJS1_9ACTN</name>
<protein>
    <submittedName>
        <fullName evidence="1">Uncharacterized protein</fullName>
    </submittedName>
</protein>
<organism evidence="1 2">
    <name type="scientific">Blastococcus mobilis</name>
    <dbReference type="NCBI Taxonomy" id="1938746"/>
    <lineage>
        <taxon>Bacteria</taxon>
        <taxon>Bacillati</taxon>
        <taxon>Actinomycetota</taxon>
        <taxon>Actinomycetes</taxon>
        <taxon>Geodermatophilales</taxon>
        <taxon>Geodermatophilaceae</taxon>
        <taxon>Blastococcus</taxon>
    </lineage>
</organism>
<dbReference type="AlphaFoldDB" id="A0A238ZJS1"/>
<proteinExistence type="predicted"/>
<evidence type="ECO:0000313" key="1">
    <source>
        <dbReference type="EMBL" id="SNR83228.1"/>
    </source>
</evidence>
<accession>A0A238ZJS1</accession>
<dbReference type="RefSeq" id="WP_089338425.1">
    <property type="nucleotide sequence ID" value="NZ_FZNO01000029.1"/>
</dbReference>
<keyword evidence="2" id="KW-1185">Reference proteome</keyword>
<reference evidence="1 2" key="1">
    <citation type="submission" date="2017-06" db="EMBL/GenBank/DDBJ databases">
        <authorList>
            <person name="Kim H.J."/>
            <person name="Triplett B.A."/>
        </authorList>
    </citation>
    <scope>NUCLEOTIDE SEQUENCE [LARGE SCALE GENOMIC DNA]</scope>
    <source>
        <strain evidence="1 2">DSM 44272</strain>
    </source>
</reference>
<gene>
    <name evidence="1" type="ORF">SAMN06272737_12935</name>
</gene>
<evidence type="ECO:0000313" key="2">
    <source>
        <dbReference type="Proteomes" id="UP000198403"/>
    </source>
</evidence>